<protein>
    <submittedName>
        <fullName evidence="2">Serine/threonine protein kinase</fullName>
    </submittedName>
</protein>
<evidence type="ECO:0000313" key="2">
    <source>
        <dbReference type="EMBL" id="MFC6007870.1"/>
    </source>
</evidence>
<keyword evidence="2" id="KW-0418">Kinase</keyword>
<evidence type="ECO:0000313" key="3">
    <source>
        <dbReference type="Proteomes" id="UP001596189"/>
    </source>
</evidence>
<dbReference type="InterPro" id="IPR011009">
    <property type="entry name" value="Kinase-like_dom_sf"/>
</dbReference>
<dbReference type="Proteomes" id="UP001596189">
    <property type="component" value="Unassembled WGS sequence"/>
</dbReference>
<organism evidence="2 3">
    <name type="scientific">Angustibacter luteus</name>
    <dbReference type="NCBI Taxonomy" id="658456"/>
    <lineage>
        <taxon>Bacteria</taxon>
        <taxon>Bacillati</taxon>
        <taxon>Actinomycetota</taxon>
        <taxon>Actinomycetes</taxon>
        <taxon>Kineosporiales</taxon>
        <taxon>Kineosporiaceae</taxon>
    </lineage>
</organism>
<comment type="caution">
    <text evidence="2">The sequence shown here is derived from an EMBL/GenBank/DDBJ whole genome shotgun (WGS) entry which is preliminary data.</text>
</comment>
<proteinExistence type="predicted"/>
<name>A0ABW1JFZ2_9ACTN</name>
<keyword evidence="2" id="KW-0808">Transferase</keyword>
<dbReference type="SUPFAM" id="SSF56112">
    <property type="entry name" value="Protein kinase-like (PK-like)"/>
    <property type="match status" value="1"/>
</dbReference>
<dbReference type="EMBL" id="JBHSRD010000004">
    <property type="protein sequence ID" value="MFC6007870.1"/>
    <property type="molecule type" value="Genomic_DNA"/>
</dbReference>
<gene>
    <name evidence="2" type="ORF">ACFQDO_12105</name>
</gene>
<dbReference type="PROSITE" id="PS50011">
    <property type="entry name" value="PROTEIN_KINASE_DOM"/>
    <property type="match status" value="1"/>
</dbReference>
<feature type="domain" description="Protein kinase" evidence="1">
    <location>
        <begin position="2"/>
        <end position="261"/>
    </location>
</feature>
<accession>A0ABW1JFZ2</accession>
<reference evidence="3" key="1">
    <citation type="journal article" date="2019" name="Int. J. Syst. Evol. Microbiol.">
        <title>The Global Catalogue of Microorganisms (GCM) 10K type strain sequencing project: providing services to taxonomists for standard genome sequencing and annotation.</title>
        <authorList>
            <consortium name="The Broad Institute Genomics Platform"/>
            <consortium name="The Broad Institute Genome Sequencing Center for Infectious Disease"/>
            <person name="Wu L."/>
            <person name="Ma J."/>
        </authorList>
    </citation>
    <scope>NUCLEOTIDE SEQUENCE [LARGE SCALE GENOMIC DNA]</scope>
    <source>
        <strain evidence="3">KACC 14249</strain>
    </source>
</reference>
<keyword evidence="2" id="KW-0723">Serine/threonine-protein kinase</keyword>
<evidence type="ECO:0000259" key="1">
    <source>
        <dbReference type="PROSITE" id="PS50011"/>
    </source>
</evidence>
<dbReference type="RefSeq" id="WP_345715447.1">
    <property type="nucleotide sequence ID" value="NZ_BAABFP010000002.1"/>
</dbReference>
<dbReference type="InterPro" id="IPR000719">
    <property type="entry name" value="Prot_kinase_dom"/>
</dbReference>
<dbReference type="GO" id="GO:0004674">
    <property type="term" value="F:protein serine/threonine kinase activity"/>
    <property type="evidence" value="ECO:0007669"/>
    <property type="project" value="UniProtKB-KW"/>
</dbReference>
<sequence>MTAPAVVTGIGEVFRVFDQQDSGCVSYGVRRGSERYFVKTATTPAADRSLRRAVEVHGAVQHPALVAPVRVEPDGDGIALVYPWVDGDVLYHATVGPDGRATSARRDDPGSPLARFRGLPLPAVRRAISTILEAHVPVDEAGLVAVDLYDGCFLYDWAADAVRIIDVDEYRRGPFVPDTQLPGSTRFYAPEEVGVGQVVDRRTTVFRLGRVARLLLDAGDTESAWRGSGAELEVIARATHRDPDQRFQSVADLVAHWHAAG</sequence>
<keyword evidence="3" id="KW-1185">Reference proteome</keyword>